<feature type="transmembrane region" description="Helical" evidence="2">
    <location>
        <begin position="48"/>
        <end position="66"/>
    </location>
</feature>
<feature type="transmembrane region" description="Helical" evidence="2">
    <location>
        <begin position="72"/>
        <end position="90"/>
    </location>
</feature>
<feature type="region of interest" description="Disordered" evidence="1">
    <location>
        <begin position="15"/>
        <end position="50"/>
    </location>
</feature>
<evidence type="ECO:0008006" key="5">
    <source>
        <dbReference type="Google" id="ProtNLM"/>
    </source>
</evidence>
<evidence type="ECO:0000256" key="2">
    <source>
        <dbReference type="SAM" id="Phobius"/>
    </source>
</evidence>
<evidence type="ECO:0000313" key="3">
    <source>
        <dbReference type="EMBL" id="AFV89094.1"/>
    </source>
</evidence>
<reference evidence="3 4" key="1">
    <citation type="journal article" date="2012" name="BMC Genomics">
        <title>The genome sequence of Propionibacterium acidipropionici provides insights into its biotechnological and industrial potential.</title>
        <authorList>
            <person name="Parizzi L.P."/>
            <person name="Grassi M.C."/>
            <person name="Llerena L.A."/>
            <person name="Carazzolle M.F."/>
            <person name="Queiroz V.L."/>
            <person name="Lunardi I."/>
            <person name="Zeidler A.F."/>
            <person name="Teixeira P.J."/>
            <person name="Mieczkowski P."/>
            <person name="Rincones J."/>
            <person name="Pereira G.A."/>
        </authorList>
    </citation>
    <scope>NUCLEOTIDE SEQUENCE [LARGE SCALE GENOMIC DNA]</scope>
    <source>
        <strain evidence="4">ATCC 4875 / DSM 20272 / JCM 6432 / NBRC 12425 / NCIMB 8070</strain>
    </source>
</reference>
<dbReference type="RefSeq" id="WP_015070001.1">
    <property type="nucleotide sequence ID" value="NC_019395.1"/>
</dbReference>
<organism evidence="3 4">
    <name type="scientific">Acidipropionibacterium acidipropionici (strain ATCC 4875 / DSM 20272 / JCM 6432 / NBRC 12425 / NCIMB 8070 / 4)</name>
    <name type="common">Propionibacterium acidipropionici</name>
    <dbReference type="NCBI Taxonomy" id="1171373"/>
    <lineage>
        <taxon>Bacteria</taxon>
        <taxon>Bacillati</taxon>
        <taxon>Actinomycetota</taxon>
        <taxon>Actinomycetes</taxon>
        <taxon>Propionibacteriales</taxon>
        <taxon>Propionibacteriaceae</taxon>
        <taxon>Acidipropionibacterium</taxon>
    </lineage>
</organism>
<dbReference type="AlphaFoldDB" id="K7RMA5"/>
<dbReference type="STRING" id="1171373.PACID_12720"/>
<name>K7RMA5_ACIA4</name>
<proteinExistence type="predicted"/>
<dbReference type="InterPro" id="IPR021401">
    <property type="entry name" value="DUF3040"/>
</dbReference>
<dbReference type="Pfam" id="PF11239">
    <property type="entry name" value="DUF3040"/>
    <property type="match status" value="1"/>
</dbReference>
<feature type="compositionally biased region" description="Basic and acidic residues" evidence="1">
    <location>
        <begin position="120"/>
        <end position="136"/>
    </location>
</feature>
<feature type="region of interest" description="Disordered" evidence="1">
    <location>
        <begin position="91"/>
        <end position="136"/>
    </location>
</feature>
<keyword evidence="2" id="KW-0472">Membrane</keyword>
<dbReference type="Proteomes" id="UP000000214">
    <property type="component" value="Chromosome"/>
</dbReference>
<accession>K7RMA5</accession>
<sequence>MPLSAEEQRRLAELEESLSADDPGFARTFSRNAPRPRKKAAGGSGSRGRTVGCSLAIALGVVMLLAGVEKSWIISVIGFVVMLVASLALYGGPRGRRPRAGAARDKARSDHPAGGGRQSFTEKMEERWRRRSDGQR</sequence>
<dbReference type="HOGENOM" id="CLU_133135_2_0_11"/>
<gene>
    <name evidence="3" type="ordered locus">PACID_12720</name>
</gene>
<keyword evidence="2" id="KW-0812">Transmembrane</keyword>
<dbReference type="EMBL" id="CP003493">
    <property type="protein sequence ID" value="AFV89094.1"/>
    <property type="molecule type" value="Genomic_DNA"/>
</dbReference>
<evidence type="ECO:0000313" key="4">
    <source>
        <dbReference type="Proteomes" id="UP000000214"/>
    </source>
</evidence>
<evidence type="ECO:0000256" key="1">
    <source>
        <dbReference type="SAM" id="MobiDB-lite"/>
    </source>
</evidence>
<dbReference type="KEGG" id="pbo:PACID_12720"/>
<keyword evidence="2" id="KW-1133">Transmembrane helix</keyword>
<protein>
    <recommendedName>
        <fullName evidence="5">DUF3040 domain-containing protein</fullName>
    </recommendedName>
</protein>
<feature type="compositionally biased region" description="Basic and acidic residues" evidence="1">
    <location>
        <begin position="102"/>
        <end position="111"/>
    </location>
</feature>
<dbReference type="PATRIC" id="fig|1171373.8.peg.1268"/>